<dbReference type="Pfam" id="PF10171">
    <property type="entry name" value="Tim29"/>
    <property type="match status" value="1"/>
</dbReference>
<name>A0A8S3Z4T3_9EUPU</name>
<comment type="caution">
    <text evidence="1">The sequence shown here is derived from an EMBL/GenBank/DDBJ whole genome shotgun (WGS) entry which is preliminary data.</text>
</comment>
<dbReference type="OrthoDB" id="5970620at2759"/>
<proteinExistence type="predicted"/>
<protein>
    <submittedName>
        <fullName evidence="1">Uncharacterized protein</fullName>
    </submittedName>
</protein>
<reference evidence="1" key="1">
    <citation type="submission" date="2021-04" db="EMBL/GenBank/DDBJ databases">
        <authorList>
            <consortium name="Molecular Ecology Group"/>
        </authorList>
    </citation>
    <scope>NUCLEOTIDE SEQUENCE</scope>
</reference>
<dbReference type="PANTHER" id="PTHR21435:SF1">
    <property type="entry name" value="MITOCHONDRIAL IMPORT INNER MEMBRANE TRANSLOCASE SUBUNIT TIM29"/>
    <property type="match status" value="1"/>
</dbReference>
<evidence type="ECO:0000313" key="1">
    <source>
        <dbReference type="EMBL" id="CAG5123308.1"/>
    </source>
</evidence>
<dbReference type="Proteomes" id="UP000678393">
    <property type="component" value="Unassembled WGS sequence"/>
</dbReference>
<dbReference type="GO" id="GO:0045039">
    <property type="term" value="P:protein insertion into mitochondrial inner membrane"/>
    <property type="evidence" value="ECO:0007669"/>
    <property type="project" value="TreeGrafter"/>
</dbReference>
<keyword evidence="2" id="KW-1185">Reference proteome</keyword>
<sequence length="196" mass="22209">MRQNLVRQFYKMANNVVKVATVVKVSRLRRLGQYFGAIANDYKAVAKDIVQDVRSGSVKASVYITGLVATGILFKSNPSARDLDDAVIESAHELSLIGAAIRSKEADNYVDSLRSAQRDGLLHHTNVGLFSLVWLSDNRDELDLYEAQCSYVHMPWYQWYKRVIDVGVLGKFVKLSRKMKDYDINEEAWETSNKAT</sequence>
<accession>A0A8S3Z4T3</accession>
<dbReference type="GO" id="GO:0042721">
    <property type="term" value="C:TIM22 mitochondrial import inner membrane insertion complex"/>
    <property type="evidence" value="ECO:0007669"/>
    <property type="project" value="InterPro"/>
</dbReference>
<evidence type="ECO:0000313" key="2">
    <source>
        <dbReference type="Proteomes" id="UP000678393"/>
    </source>
</evidence>
<dbReference type="InterPro" id="IPR019322">
    <property type="entry name" value="TIMM29"/>
</dbReference>
<gene>
    <name evidence="1" type="ORF">CUNI_LOCUS8866</name>
</gene>
<dbReference type="EMBL" id="CAJHNH020001498">
    <property type="protein sequence ID" value="CAG5123308.1"/>
    <property type="molecule type" value="Genomic_DNA"/>
</dbReference>
<organism evidence="1 2">
    <name type="scientific">Candidula unifasciata</name>
    <dbReference type="NCBI Taxonomy" id="100452"/>
    <lineage>
        <taxon>Eukaryota</taxon>
        <taxon>Metazoa</taxon>
        <taxon>Spiralia</taxon>
        <taxon>Lophotrochozoa</taxon>
        <taxon>Mollusca</taxon>
        <taxon>Gastropoda</taxon>
        <taxon>Heterobranchia</taxon>
        <taxon>Euthyneura</taxon>
        <taxon>Panpulmonata</taxon>
        <taxon>Eupulmonata</taxon>
        <taxon>Stylommatophora</taxon>
        <taxon>Helicina</taxon>
        <taxon>Helicoidea</taxon>
        <taxon>Geomitridae</taxon>
        <taxon>Candidula</taxon>
    </lineage>
</organism>
<dbReference type="PANTHER" id="PTHR21435">
    <property type="entry name" value="MITOCHONDRIAL IMPORT INNER MEMBRANE TRANSLOCASE SUBUNIT TIM29"/>
    <property type="match status" value="1"/>
</dbReference>
<dbReference type="AlphaFoldDB" id="A0A8S3Z4T3"/>